<evidence type="ECO:0000256" key="4">
    <source>
        <dbReference type="ARBA" id="ARBA00022927"/>
    </source>
</evidence>
<keyword evidence="10" id="KW-1185">Reference proteome</keyword>
<evidence type="ECO:0000256" key="2">
    <source>
        <dbReference type="ARBA" id="ARBA00022448"/>
    </source>
</evidence>
<dbReference type="Proteomes" id="UP001165080">
    <property type="component" value="Unassembled WGS sequence"/>
</dbReference>
<dbReference type="GO" id="GO:0005643">
    <property type="term" value="C:nuclear pore"/>
    <property type="evidence" value="ECO:0007669"/>
    <property type="project" value="UniProtKB-SubCell"/>
</dbReference>
<keyword evidence="2" id="KW-0813">Transport</keyword>
<evidence type="ECO:0000256" key="6">
    <source>
        <dbReference type="ARBA" id="ARBA00023132"/>
    </source>
</evidence>
<protein>
    <recommendedName>
        <fullName evidence="11">Nucleoporin p58/p45</fullName>
    </recommendedName>
</protein>
<dbReference type="PANTHER" id="PTHR13437:SF2">
    <property type="entry name" value="NUCLEOPORIN P58_P45"/>
    <property type="match status" value="1"/>
</dbReference>
<organism evidence="9 10">
    <name type="scientific">Pleodorina starrii</name>
    <dbReference type="NCBI Taxonomy" id="330485"/>
    <lineage>
        <taxon>Eukaryota</taxon>
        <taxon>Viridiplantae</taxon>
        <taxon>Chlorophyta</taxon>
        <taxon>core chlorophytes</taxon>
        <taxon>Chlorophyceae</taxon>
        <taxon>CS clade</taxon>
        <taxon>Chlamydomonadales</taxon>
        <taxon>Volvocaceae</taxon>
        <taxon>Pleodorina</taxon>
    </lineage>
</organism>
<feature type="compositionally biased region" description="Polar residues" evidence="8">
    <location>
        <begin position="507"/>
        <end position="520"/>
    </location>
</feature>
<dbReference type="AlphaFoldDB" id="A0A9W6C035"/>
<dbReference type="PANTHER" id="PTHR13437">
    <property type="entry name" value="NUCLEOPORIN P58/P45 NUCLEOPORIN-LIKE PROTEIN 1"/>
    <property type="match status" value="1"/>
</dbReference>
<comment type="subcellular location">
    <subcellularLocation>
        <location evidence="1">Nucleus</location>
        <location evidence="1">Nuclear pore complex</location>
    </subcellularLocation>
</comment>
<evidence type="ECO:0000313" key="10">
    <source>
        <dbReference type="Proteomes" id="UP001165080"/>
    </source>
</evidence>
<name>A0A9W6C035_9CHLO</name>
<dbReference type="GO" id="GO:0015031">
    <property type="term" value="P:protein transport"/>
    <property type="evidence" value="ECO:0007669"/>
    <property type="project" value="UniProtKB-KW"/>
</dbReference>
<feature type="compositionally biased region" description="Gly residues" evidence="8">
    <location>
        <begin position="443"/>
        <end position="467"/>
    </location>
</feature>
<proteinExistence type="predicted"/>
<dbReference type="Gene3D" id="6.10.140.1350">
    <property type="match status" value="1"/>
</dbReference>
<dbReference type="GO" id="GO:0051028">
    <property type="term" value="P:mRNA transport"/>
    <property type="evidence" value="ECO:0007669"/>
    <property type="project" value="UniProtKB-KW"/>
</dbReference>
<keyword evidence="6" id="KW-0906">Nuclear pore complex</keyword>
<evidence type="ECO:0000313" key="9">
    <source>
        <dbReference type="EMBL" id="GLC60940.1"/>
    </source>
</evidence>
<evidence type="ECO:0000256" key="1">
    <source>
        <dbReference type="ARBA" id="ARBA00004567"/>
    </source>
</evidence>
<dbReference type="InterPro" id="IPR024882">
    <property type="entry name" value="NUP58/p45/49"/>
</dbReference>
<reference evidence="9 10" key="1">
    <citation type="journal article" date="2023" name="Commun. Biol.">
        <title>Reorganization of the ancestral sex-determining regions during the evolution of trioecy in Pleodorina starrii.</title>
        <authorList>
            <person name="Takahashi K."/>
            <person name="Suzuki S."/>
            <person name="Kawai-Toyooka H."/>
            <person name="Yamamoto K."/>
            <person name="Hamaji T."/>
            <person name="Ootsuki R."/>
            <person name="Yamaguchi H."/>
            <person name="Kawachi M."/>
            <person name="Higashiyama T."/>
            <person name="Nozaki H."/>
        </authorList>
    </citation>
    <scope>NUCLEOTIDE SEQUENCE [LARGE SCALE GENOMIC DNA]</scope>
    <source>
        <strain evidence="9 10">NIES-4479</strain>
    </source>
</reference>
<evidence type="ECO:0000256" key="3">
    <source>
        <dbReference type="ARBA" id="ARBA00022816"/>
    </source>
</evidence>
<comment type="caution">
    <text evidence="9">The sequence shown here is derived from an EMBL/GenBank/DDBJ whole genome shotgun (WGS) entry which is preliminary data.</text>
</comment>
<keyword evidence="3" id="KW-0509">mRNA transport</keyword>
<feature type="region of interest" description="Disordered" evidence="8">
    <location>
        <begin position="441"/>
        <end position="520"/>
    </location>
</feature>
<keyword evidence="4" id="KW-0653">Protein transport</keyword>
<sequence>MAFTFGSAAPAATPFGGGLFGAPAASSASAFGASSAPAFGAASAPAFGVSSASAFGASSAPAFGATAAPTFGAAPSPFGAPPAGASAPSLFGGTTTGGLFGQPASAAATSNALVPAGGLFGAQPPAQQLQQATQARPGLNYKTKFEELPPQMQQELQKIQQQISSYRDECKALDNDARLYDTVGVKQSLESETSALRQTLQSLYQAVVTEEEGLLAFRERVMTLLRSTESAIRLYQRSKLWRELSQAPGPGGAQPQLLTQAVQDQMSQPVQLPNPFLELAIRGFGAAIEQYHGCISELERVMQAAAFGYGTSDEAAAVLNLPTLVSHMHDYFVHVAARLERLHSEVARSREAYLAQQRARGDFSNPFAEARPLHHIPAGPTLPEGRLGGGVSGAALYSFGGPATGAGGAAASSAFGGGASVSAFGAGASTAPVAPAAPAALGTPGGGSTAAPSGGGGGGLFGVGSPGPFGAPSSPFGAPAANPGGAFGTPLPFGAANAAQQQQQQQRPSRAGSTSNNKKR</sequence>
<keyword evidence="7" id="KW-0539">Nucleus</keyword>
<keyword evidence="5" id="KW-0811">Translocation</keyword>
<evidence type="ECO:0000256" key="8">
    <source>
        <dbReference type="SAM" id="MobiDB-lite"/>
    </source>
</evidence>
<evidence type="ECO:0000256" key="7">
    <source>
        <dbReference type="ARBA" id="ARBA00023242"/>
    </source>
</evidence>
<feature type="compositionally biased region" description="Low complexity" evidence="8">
    <location>
        <begin position="468"/>
        <end position="506"/>
    </location>
</feature>
<dbReference type="EMBL" id="BRXU01000040">
    <property type="protein sequence ID" value="GLC60940.1"/>
    <property type="molecule type" value="Genomic_DNA"/>
</dbReference>
<dbReference type="GO" id="GO:0008139">
    <property type="term" value="F:nuclear localization sequence binding"/>
    <property type="evidence" value="ECO:0007669"/>
    <property type="project" value="InterPro"/>
</dbReference>
<accession>A0A9W6C035</accession>
<evidence type="ECO:0000256" key="5">
    <source>
        <dbReference type="ARBA" id="ARBA00023010"/>
    </source>
</evidence>
<gene>
    <name evidence="9" type="primary">PLEST002564</name>
    <name evidence="9" type="ORF">PLESTB_001697800</name>
</gene>
<evidence type="ECO:0008006" key="11">
    <source>
        <dbReference type="Google" id="ProtNLM"/>
    </source>
</evidence>
<dbReference type="GO" id="GO:0017056">
    <property type="term" value="F:structural constituent of nuclear pore"/>
    <property type="evidence" value="ECO:0007669"/>
    <property type="project" value="InterPro"/>
</dbReference>